<name>A0A9Q0H1H9_9MAGN</name>
<gene>
    <name evidence="2" type="ORF">NE237_012670</name>
</gene>
<evidence type="ECO:0000256" key="1">
    <source>
        <dbReference type="SAM" id="SignalP"/>
    </source>
</evidence>
<comment type="caution">
    <text evidence="2">The sequence shown here is derived from an EMBL/GenBank/DDBJ whole genome shotgun (WGS) entry which is preliminary data.</text>
</comment>
<feature type="signal peptide" evidence="1">
    <location>
        <begin position="1"/>
        <end position="20"/>
    </location>
</feature>
<reference evidence="2" key="1">
    <citation type="journal article" date="2023" name="Plant J.">
        <title>The genome of the king protea, Protea cynaroides.</title>
        <authorList>
            <person name="Chang J."/>
            <person name="Duong T.A."/>
            <person name="Schoeman C."/>
            <person name="Ma X."/>
            <person name="Roodt D."/>
            <person name="Barker N."/>
            <person name="Li Z."/>
            <person name="Van de Peer Y."/>
            <person name="Mizrachi E."/>
        </authorList>
    </citation>
    <scope>NUCLEOTIDE SEQUENCE</scope>
    <source>
        <tissue evidence="2">Young leaves</tissue>
    </source>
</reference>
<dbReference type="Proteomes" id="UP001141806">
    <property type="component" value="Unassembled WGS sequence"/>
</dbReference>
<keyword evidence="3" id="KW-1185">Reference proteome</keyword>
<proteinExistence type="predicted"/>
<evidence type="ECO:0000313" key="2">
    <source>
        <dbReference type="EMBL" id="KAJ4955887.1"/>
    </source>
</evidence>
<accession>A0A9Q0H1H9</accession>
<sequence length="101" mass="10621">MIHSSQVSLAICCTFLNASGCVTGPLSPSLKRIQTHILSPPSDLLFLNPEATKPSDDAIAMSVKQVVAGSRGIFQSTSTMIVVKLKIVVEESTALLQGSHA</sequence>
<feature type="chain" id="PRO_5040222713" evidence="1">
    <location>
        <begin position="21"/>
        <end position="101"/>
    </location>
</feature>
<dbReference type="EMBL" id="JAMYWD010000011">
    <property type="protein sequence ID" value="KAJ4955887.1"/>
    <property type="molecule type" value="Genomic_DNA"/>
</dbReference>
<keyword evidence="1" id="KW-0732">Signal</keyword>
<organism evidence="2 3">
    <name type="scientific">Protea cynaroides</name>
    <dbReference type="NCBI Taxonomy" id="273540"/>
    <lineage>
        <taxon>Eukaryota</taxon>
        <taxon>Viridiplantae</taxon>
        <taxon>Streptophyta</taxon>
        <taxon>Embryophyta</taxon>
        <taxon>Tracheophyta</taxon>
        <taxon>Spermatophyta</taxon>
        <taxon>Magnoliopsida</taxon>
        <taxon>Proteales</taxon>
        <taxon>Proteaceae</taxon>
        <taxon>Protea</taxon>
    </lineage>
</organism>
<protein>
    <submittedName>
        <fullName evidence="2">Uncharacterized protein</fullName>
    </submittedName>
</protein>
<evidence type="ECO:0000313" key="3">
    <source>
        <dbReference type="Proteomes" id="UP001141806"/>
    </source>
</evidence>
<dbReference type="AlphaFoldDB" id="A0A9Q0H1H9"/>